<comment type="caution">
    <text evidence="2">The sequence shown here is derived from an EMBL/GenBank/DDBJ whole genome shotgun (WGS) entry which is preliminary data.</text>
</comment>
<feature type="non-terminal residue" evidence="2">
    <location>
        <position position="106"/>
    </location>
</feature>
<feature type="compositionally biased region" description="Polar residues" evidence="1">
    <location>
        <begin position="87"/>
        <end position="97"/>
    </location>
</feature>
<accession>A0AAV1R6U7</accession>
<dbReference type="AlphaFoldDB" id="A0AAV1R6U7"/>
<feature type="region of interest" description="Disordered" evidence="1">
    <location>
        <begin position="60"/>
        <end position="106"/>
    </location>
</feature>
<reference evidence="2 3" key="1">
    <citation type="submission" date="2024-01" db="EMBL/GenBank/DDBJ databases">
        <authorList>
            <person name="Waweru B."/>
        </authorList>
    </citation>
    <scope>NUCLEOTIDE SEQUENCE [LARGE SCALE GENOMIC DNA]</scope>
</reference>
<evidence type="ECO:0000313" key="2">
    <source>
        <dbReference type="EMBL" id="CAK7328179.1"/>
    </source>
</evidence>
<dbReference type="EMBL" id="CAWUPB010000893">
    <property type="protein sequence ID" value="CAK7328179.1"/>
    <property type="molecule type" value="Genomic_DNA"/>
</dbReference>
<keyword evidence="3" id="KW-1185">Reference proteome</keyword>
<gene>
    <name evidence="2" type="ORF">DCAF_LOCUS5899</name>
</gene>
<sequence length="106" mass="11295">SLLLPDSRVPRLPLAPCSLRSKFKVQSFSFRLSQITIGASASRLHRFGASGLSVPANKTQKMLGSSDAEAASSTHPKPSPTIDTIVVGSSSNTQVSTKMKRKAMRP</sequence>
<feature type="non-terminal residue" evidence="2">
    <location>
        <position position="1"/>
    </location>
</feature>
<evidence type="ECO:0000313" key="3">
    <source>
        <dbReference type="Proteomes" id="UP001314170"/>
    </source>
</evidence>
<evidence type="ECO:0000256" key="1">
    <source>
        <dbReference type="SAM" id="MobiDB-lite"/>
    </source>
</evidence>
<proteinExistence type="predicted"/>
<organism evidence="2 3">
    <name type="scientific">Dovyalis caffra</name>
    <dbReference type="NCBI Taxonomy" id="77055"/>
    <lineage>
        <taxon>Eukaryota</taxon>
        <taxon>Viridiplantae</taxon>
        <taxon>Streptophyta</taxon>
        <taxon>Embryophyta</taxon>
        <taxon>Tracheophyta</taxon>
        <taxon>Spermatophyta</taxon>
        <taxon>Magnoliopsida</taxon>
        <taxon>eudicotyledons</taxon>
        <taxon>Gunneridae</taxon>
        <taxon>Pentapetalae</taxon>
        <taxon>rosids</taxon>
        <taxon>fabids</taxon>
        <taxon>Malpighiales</taxon>
        <taxon>Salicaceae</taxon>
        <taxon>Flacourtieae</taxon>
        <taxon>Dovyalis</taxon>
    </lineage>
</organism>
<protein>
    <submittedName>
        <fullName evidence="2">Uncharacterized protein</fullName>
    </submittedName>
</protein>
<name>A0AAV1R6U7_9ROSI</name>
<dbReference type="Proteomes" id="UP001314170">
    <property type="component" value="Unassembled WGS sequence"/>
</dbReference>